<dbReference type="AlphaFoldDB" id="L7MLC8"/>
<keyword evidence="2" id="KW-0732">Signal</keyword>
<feature type="signal peptide" evidence="2">
    <location>
        <begin position="1"/>
        <end position="26"/>
    </location>
</feature>
<feature type="compositionally biased region" description="Basic residues" evidence="1">
    <location>
        <begin position="143"/>
        <end position="210"/>
    </location>
</feature>
<protein>
    <submittedName>
        <fullName evidence="3">Uncharacterized protein</fullName>
    </submittedName>
</protein>
<organism evidence="3">
    <name type="scientific">Rhipicephalus pulchellus</name>
    <name type="common">Yellow backed tick</name>
    <name type="synonym">Dermacentor pulchellus</name>
    <dbReference type="NCBI Taxonomy" id="72859"/>
    <lineage>
        <taxon>Eukaryota</taxon>
        <taxon>Metazoa</taxon>
        <taxon>Ecdysozoa</taxon>
        <taxon>Arthropoda</taxon>
        <taxon>Chelicerata</taxon>
        <taxon>Arachnida</taxon>
        <taxon>Acari</taxon>
        <taxon>Parasitiformes</taxon>
        <taxon>Ixodida</taxon>
        <taxon>Ixodoidea</taxon>
        <taxon>Ixodidae</taxon>
        <taxon>Rhipicephalinae</taxon>
        <taxon>Rhipicephalus</taxon>
        <taxon>Rhipicephalus</taxon>
    </lineage>
</organism>
<evidence type="ECO:0000313" key="3">
    <source>
        <dbReference type="EMBL" id="JAA64617.1"/>
    </source>
</evidence>
<feature type="chain" id="PRO_5003981954" evidence="2">
    <location>
        <begin position="27"/>
        <end position="246"/>
    </location>
</feature>
<feature type="region of interest" description="Disordered" evidence="1">
    <location>
        <begin position="120"/>
        <end position="246"/>
    </location>
</feature>
<reference evidence="3" key="1">
    <citation type="submission" date="2012-11" db="EMBL/GenBank/DDBJ databases">
        <authorList>
            <person name="Lucero-Rivera Y.E."/>
            <person name="Tovar-Ramirez D."/>
        </authorList>
    </citation>
    <scope>NUCLEOTIDE SEQUENCE</scope>
    <source>
        <tissue evidence="3">Salivary gland</tissue>
    </source>
</reference>
<evidence type="ECO:0000256" key="1">
    <source>
        <dbReference type="SAM" id="MobiDB-lite"/>
    </source>
</evidence>
<reference evidence="3" key="2">
    <citation type="journal article" date="2015" name="J. Proteomics">
        <title>Sexual differences in the sialomes of the zebra tick, Rhipicephalus pulchellus.</title>
        <authorList>
            <person name="Tan A.W."/>
            <person name="Francischetti I.M."/>
            <person name="Slovak M."/>
            <person name="Kini R.M."/>
            <person name="Ribeiro J.M."/>
        </authorList>
    </citation>
    <scope>NUCLEOTIDE SEQUENCE</scope>
    <source>
        <tissue evidence="3">Salivary gland</tissue>
    </source>
</reference>
<sequence>MMMRSLTVFPAASLLVLWATIDTGLCKNVMTCPAHCSGNFSIFMPDGSLQTVNQERGAALISIKNDLRNAPWTGRLVLITIGNTKVKVPVSLEVSLRVIAKKYPDLVTLLIKIIKGEANNHKRKRTAPPSSKLVVKTATTTKSTKRPTTKRSATTKRTVRATTTTKKRRATTKRAVRTTTTTKKRRATTKRTIKNPTTTKKRRATTKRTIKTTTTKTTKRTPPNKPSSVTHVSHMQMTNPGDRSNS</sequence>
<feature type="non-terminal residue" evidence="3">
    <location>
        <position position="246"/>
    </location>
</feature>
<evidence type="ECO:0000256" key="2">
    <source>
        <dbReference type="SAM" id="SignalP"/>
    </source>
</evidence>
<feature type="compositionally biased region" description="Polar residues" evidence="1">
    <location>
        <begin position="227"/>
        <end position="246"/>
    </location>
</feature>
<accession>L7MLC8</accession>
<name>L7MLC8_RHIPC</name>
<dbReference type="EMBL" id="GACK01000417">
    <property type="protein sequence ID" value="JAA64617.1"/>
    <property type="molecule type" value="mRNA"/>
</dbReference>
<proteinExistence type="evidence at transcript level"/>